<dbReference type="Proteomes" id="UP001058974">
    <property type="component" value="Chromosome 7"/>
</dbReference>
<gene>
    <name evidence="1" type="ORF">KIW84_074102</name>
</gene>
<evidence type="ECO:0000313" key="1">
    <source>
        <dbReference type="EMBL" id="KAI5388283.1"/>
    </source>
</evidence>
<name>A0A9D4ZZH9_PEA</name>
<dbReference type="Gramene" id="Psat07G0410200-T1">
    <property type="protein sequence ID" value="KAI5388283.1"/>
    <property type="gene ID" value="KIW84_074102"/>
</dbReference>
<dbReference type="InterPro" id="IPR001969">
    <property type="entry name" value="Aspartic_peptidase_AS"/>
</dbReference>
<proteinExistence type="predicted"/>
<comment type="caution">
    <text evidence="1">The sequence shown here is derived from an EMBL/GenBank/DDBJ whole genome shotgun (WGS) entry which is preliminary data.</text>
</comment>
<dbReference type="EMBL" id="JAMSHJ010000007">
    <property type="protein sequence ID" value="KAI5388283.1"/>
    <property type="molecule type" value="Genomic_DNA"/>
</dbReference>
<dbReference type="GO" id="GO:0004190">
    <property type="term" value="F:aspartic-type endopeptidase activity"/>
    <property type="evidence" value="ECO:0007669"/>
    <property type="project" value="InterPro"/>
</dbReference>
<accession>A0A9D4ZZH9</accession>
<organism evidence="1 2">
    <name type="scientific">Pisum sativum</name>
    <name type="common">Garden pea</name>
    <name type="synonym">Lathyrus oleraceus</name>
    <dbReference type="NCBI Taxonomy" id="3888"/>
    <lineage>
        <taxon>Eukaryota</taxon>
        <taxon>Viridiplantae</taxon>
        <taxon>Streptophyta</taxon>
        <taxon>Embryophyta</taxon>
        <taxon>Tracheophyta</taxon>
        <taxon>Spermatophyta</taxon>
        <taxon>Magnoliopsida</taxon>
        <taxon>eudicotyledons</taxon>
        <taxon>Gunneridae</taxon>
        <taxon>Pentapetalae</taxon>
        <taxon>rosids</taxon>
        <taxon>fabids</taxon>
        <taxon>Fabales</taxon>
        <taxon>Fabaceae</taxon>
        <taxon>Papilionoideae</taxon>
        <taxon>50 kb inversion clade</taxon>
        <taxon>NPAAA clade</taxon>
        <taxon>Hologalegina</taxon>
        <taxon>IRL clade</taxon>
        <taxon>Fabeae</taxon>
        <taxon>Lathyrus</taxon>
    </lineage>
</organism>
<dbReference type="PANTHER" id="PTHR32108:SF9">
    <property type="entry name" value="REVERSE TRANSCRIPTASE RNASE H-LIKE DOMAIN-CONTAINING PROTEIN"/>
    <property type="match status" value="1"/>
</dbReference>
<dbReference type="PROSITE" id="PS00141">
    <property type="entry name" value="ASP_PROTEASE"/>
    <property type="match status" value="1"/>
</dbReference>
<protein>
    <submittedName>
        <fullName evidence="1">Uncharacterized protein</fullName>
    </submittedName>
</protein>
<keyword evidence="2" id="KW-1185">Reference proteome</keyword>
<reference evidence="1 2" key="1">
    <citation type="journal article" date="2022" name="Nat. Genet.">
        <title>Improved pea reference genome and pan-genome highlight genomic features and evolutionary characteristics.</title>
        <authorList>
            <person name="Yang T."/>
            <person name="Liu R."/>
            <person name="Luo Y."/>
            <person name="Hu S."/>
            <person name="Wang D."/>
            <person name="Wang C."/>
            <person name="Pandey M.K."/>
            <person name="Ge S."/>
            <person name="Xu Q."/>
            <person name="Li N."/>
            <person name="Li G."/>
            <person name="Huang Y."/>
            <person name="Saxena R.K."/>
            <person name="Ji Y."/>
            <person name="Li M."/>
            <person name="Yan X."/>
            <person name="He Y."/>
            <person name="Liu Y."/>
            <person name="Wang X."/>
            <person name="Xiang C."/>
            <person name="Varshney R.K."/>
            <person name="Ding H."/>
            <person name="Gao S."/>
            <person name="Zong X."/>
        </authorList>
    </citation>
    <scope>NUCLEOTIDE SEQUENCE [LARGE SCALE GENOMIC DNA]</scope>
    <source>
        <strain evidence="1 2">cv. Zhongwan 6</strain>
    </source>
</reference>
<dbReference type="PANTHER" id="PTHR32108">
    <property type="entry name" value="DNA-DIRECTED RNA POLYMERASE SUBUNIT ALPHA"/>
    <property type="match status" value="1"/>
</dbReference>
<dbReference type="AlphaFoldDB" id="A0A9D4ZZH9"/>
<evidence type="ECO:0000313" key="2">
    <source>
        <dbReference type="Proteomes" id="UP001058974"/>
    </source>
</evidence>
<sequence length="616" mass="66860">MSYAQLLSSLQQLQLVQLSTLTPPVGRLPVGYDANARCSFHSGAPGHNIKNYKAFKHVVQDLIDSKAINLAPAPNVVNNPMPQHGSANVNMVEGEARPIKDVLKLKTPLLDIKDCLLKADVFLDCGKGCLDCATQSKVEDFSVQESTEGVEEEVFEDATDEFADVDPIDCVIPIDVFNFSNVVADIPNNVVDSDVIELDSDVSDVYVSMNEISEYDYDVATITIFYPTAQINVPEAQPVPPVRPSTMTITTPERPLKVEEGQKSELEVEGPAVDNVGGIRRFTRSGRLFSPPVTQTDNVDVAAKAKGKQVVNEGASTPQAGSEPTFTKDVDELLRIIKKSDYKAVNQLIQTPSKISILSLLLCSEAHREALLKVLNVAYVPQEISVNQLEGIVANVHASNGLGFTDSDLTPAGRNHNKALHISLECKDIVLSHVLVDTGSSLNVLPKRALSRIITVCGEEDILVNNLSTFKYVEVEGEFHETLCQAFEAVQIKDAAPVEEVKAGASISSFKQAQALVDSGVASGWGHLLELPMKEDKFGIGYQPALTSTTSTLQTRQGPITFSSAGIIQYGQVSTVNDEDVDSDCDIDNWVGPRIPGEVINNWSSEEIVQVTFLEE</sequence>
<dbReference type="GO" id="GO:0006508">
    <property type="term" value="P:proteolysis"/>
    <property type="evidence" value="ECO:0007669"/>
    <property type="project" value="InterPro"/>
</dbReference>